<dbReference type="PROSITE" id="PS51168">
    <property type="entry name" value="CHORISMATE_MUT_2"/>
    <property type="match status" value="1"/>
</dbReference>
<proteinExistence type="predicted"/>
<dbReference type="PANTHER" id="PTHR38041:SF1">
    <property type="entry name" value="CHORISMATE MUTASE"/>
    <property type="match status" value="1"/>
</dbReference>
<dbReference type="InterPro" id="IPR002701">
    <property type="entry name" value="CM_II_prokaryot"/>
</dbReference>
<evidence type="ECO:0000256" key="1">
    <source>
        <dbReference type="ARBA" id="ARBA00012404"/>
    </source>
</evidence>
<accession>A0A1L3FQU8</accession>
<gene>
    <name evidence="4" type="ORF">BKD09_45835</name>
</gene>
<name>A0A1L3FQU8_BRAJP</name>
<dbReference type="InterPro" id="IPR010951">
    <property type="entry name" value="CM_bact"/>
</dbReference>
<evidence type="ECO:0000313" key="4">
    <source>
        <dbReference type="EMBL" id="APG15628.1"/>
    </source>
</evidence>
<evidence type="ECO:0000256" key="2">
    <source>
        <dbReference type="ARBA" id="ARBA00023235"/>
    </source>
</evidence>
<protein>
    <recommendedName>
        <fullName evidence="1">chorismate mutase</fullName>
        <ecNumber evidence="1">5.4.99.5</ecNumber>
    </recommendedName>
</protein>
<keyword evidence="2" id="KW-0413">Isomerase</keyword>
<dbReference type="AlphaFoldDB" id="A0A1L3FQU8"/>
<dbReference type="EC" id="5.4.99.5" evidence="1"/>
<evidence type="ECO:0000313" key="5">
    <source>
        <dbReference type="Proteomes" id="UP000181962"/>
    </source>
</evidence>
<dbReference type="NCBIfam" id="TIGR01795">
    <property type="entry name" value="CM_mono_cladeE"/>
    <property type="match status" value="1"/>
</dbReference>
<dbReference type="InterPro" id="IPR036979">
    <property type="entry name" value="CM_dom_sf"/>
</dbReference>
<reference evidence="4 5" key="1">
    <citation type="submission" date="2016-11" db="EMBL/GenBank/DDBJ databases">
        <title>Complete Genome Sequence of Bradyrhizobium sp. strain J5, an isolated from soybean nodule in Hokkaido.</title>
        <authorList>
            <person name="Kanehara K."/>
        </authorList>
    </citation>
    <scope>NUCLEOTIDE SEQUENCE [LARGE SCALE GENOMIC DNA]</scope>
    <source>
        <strain evidence="4 5">J5</strain>
    </source>
</reference>
<dbReference type="InterPro" id="IPR051331">
    <property type="entry name" value="Chorismate_mutase-related"/>
</dbReference>
<dbReference type="InterPro" id="IPR036263">
    <property type="entry name" value="Chorismate_II_sf"/>
</dbReference>
<dbReference type="GO" id="GO:0009697">
    <property type="term" value="P:salicylic acid biosynthetic process"/>
    <property type="evidence" value="ECO:0007669"/>
    <property type="project" value="TreeGrafter"/>
</dbReference>
<organism evidence="4 5">
    <name type="scientific">Bradyrhizobium japonicum</name>
    <dbReference type="NCBI Taxonomy" id="375"/>
    <lineage>
        <taxon>Bacteria</taxon>
        <taxon>Pseudomonadati</taxon>
        <taxon>Pseudomonadota</taxon>
        <taxon>Alphaproteobacteria</taxon>
        <taxon>Hyphomicrobiales</taxon>
        <taxon>Nitrobacteraceae</taxon>
        <taxon>Bradyrhizobium</taxon>
    </lineage>
</organism>
<dbReference type="Gene3D" id="1.20.59.10">
    <property type="entry name" value="Chorismate mutase"/>
    <property type="match status" value="1"/>
</dbReference>
<dbReference type="PANTHER" id="PTHR38041">
    <property type="entry name" value="CHORISMATE MUTASE"/>
    <property type="match status" value="1"/>
</dbReference>
<evidence type="ECO:0000259" key="3">
    <source>
        <dbReference type="PROSITE" id="PS51168"/>
    </source>
</evidence>
<dbReference type="NCBIfam" id="NF006691">
    <property type="entry name" value="PRK09239.1"/>
    <property type="match status" value="1"/>
</dbReference>
<dbReference type="SUPFAM" id="SSF48600">
    <property type="entry name" value="Chorismate mutase II"/>
    <property type="match status" value="1"/>
</dbReference>
<dbReference type="OrthoDB" id="3267837at2"/>
<dbReference type="GO" id="GO:0046417">
    <property type="term" value="P:chorismate metabolic process"/>
    <property type="evidence" value="ECO:0007669"/>
    <property type="project" value="InterPro"/>
</dbReference>
<feature type="domain" description="Chorismate mutase" evidence="3">
    <location>
        <begin position="6"/>
        <end position="97"/>
    </location>
</feature>
<dbReference type="Proteomes" id="UP000181962">
    <property type="component" value="Chromosome"/>
</dbReference>
<dbReference type="GO" id="GO:0004106">
    <property type="term" value="F:chorismate mutase activity"/>
    <property type="evidence" value="ECO:0007669"/>
    <property type="project" value="UniProtKB-EC"/>
</dbReference>
<dbReference type="RefSeq" id="WP_071916774.1">
    <property type="nucleotide sequence ID" value="NZ_CP017637.1"/>
</dbReference>
<dbReference type="SMART" id="SM00830">
    <property type="entry name" value="CM_2"/>
    <property type="match status" value="1"/>
</dbReference>
<dbReference type="EMBL" id="CP017637">
    <property type="protein sequence ID" value="APG15628.1"/>
    <property type="molecule type" value="Genomic_DNA"/>
</dbReference>
<sequence length="103" mass="11541">MTDDDQEFAGDLATLRRSIDNLDAAMVHLLAERFRCTDAIGELKARHGLESRDPRREAAQLKRLRILAAQSGLDPDFTRKLHALVVREVITNHEAMKFESGAG</sequence>
<dbReference type="Pfam" id="PF01817">
    <property type="entry name" value="CM_2"/>
    <property type="match status" value="1"/>
</dbReference>